<comment type="similarity">
    <text evidence="2 10">Belongs to the peptidase S8 family.</text>
</comment>
<gene>
    <name evidence="17" type="ORF">RJ640_006903</name>
</gene>
<dbReference type="InterPro" id="IPR036852">
    <property type="entry name" value="Peptidase_S8/S53_dom_sf"/>
</dbReference>
<reference evidence="17" key="1">
    <citation type="submission" date="2022-12" db="EMBL/GenBank/DDBJ databases">
        <title>Draft genome assemblies for two species of Escallonia (Escalloniales).</title>
        <authorList>
            <person name="Chanderbali A."/>
            <person name="Dervinis C."/>
            <person name="Anghel I."/>
            <person name="Soltis D."/>
            <person name="Soltis P."/>
            <person name="Zapata F."/>
        </authorList>
    </citation>
    <scope>NUCLEOTIDE SEQUENCE</scope>
    <source>
        <strain evidence="17">UCBG92.1500</strain>
        <tissue evidence="17">Leaf</tissue>
    </source>
</reference>
<evidence type="ECO:0000256" key="7">
    <source>
        <dbReference type="ARBA" id="ARBA00022825"/>
    </source>
</evidence>
<feature type="active site" description="Charge relay system" evidence="9 10">
    <location>
        <position position="539"/>
    </location>
</feature>
<feature type="domain" description="Subtilisin-like protease fibronectin type-III" evidence="16">
    <location>
        <begin position="654"/>
        <end position="759"/>
    </location>
</feature>
<dbReference type="GO" id="GO:0006508">
    <property type="term" value="P:proteolysis"/>
    <property type="evidence" value="ECO:0007669"/>
    <property type="project" value="UniProtKB-KW"/>
</dbReference>
<feature type="chain" id="PRO_5041647796" description="Subtilisin-like protease SBT1.7" evidence="12">
    <location>
        <begin position="22"/>
        <end position="763"/>
    </location>
</feature>
<dbReference type="InterPro" id="IPR015500">
    <property type="entry name" value="Peptidase_S8_subtilisin-rel"/>
</dbReference>
<evidence type="ECO:0000313" key="17">
    <source>
        <dbReference type="EMBL" id="KAK2985640.1"/>
    </source>
</evidence>
<dbReference type="SUPFAM" id="SSF52743">
    <property type="entry name" value="Subtilisin-like"/>
    <property type="match status" value="1"/>
</dbReference>
<evidence type="ECO:0000256" key="2">
    <source>
        <dbReference type="ARBA" id="ARBA00011073"/>
    </source>
</evidence>
<feature type="active site" description="Charge relay system" evidence="9 10">
    <location>
        <position position="209"/>
    </location>
</feature>
<evidence type="ECO:0000256" key="1">
    <source>
        <dbReference type="ARBA" id="ARBA00004613"/>
    </source>
</evidence>
<dbReference type="FunFam" id="3.50.30.30:FF:000005">
    <property type="entry name" value="subtilisin-like protease SBT1.5"/>
    <property type="match status" value="1"/>
</dbReference>
<dbReference type="InterPro" id="IPR010259">
    <property type="entry name" value="S8pro/Inhibitor_I9"/>
</dbReference>
<dbReference type="CDD" id="cd04852">
    <property type="entry name" value="Peptidases_S8_3"/>
    <property type="match status" value="1"/>
</dbReference>
<evidence type="ECO:0000256" key="4">
    <source>
        <dbReference type="ARBA" id="ARBA00022670"/>
    </source>
</evidence>
<dbReference type="InterPro" id="IPR023828">
    <property type="entry name" value="Peptidase_S8_Ser-AS"/>
</dbReference>
<keyword evidence="4 10" id="KW-0645">Protease</keyword>
<dbReference type="Pfam" id="PF17766">
    <property type="entry name" value="fn3_6"/>
    <property type="match status" value="1"/>
</dbReference>
<feature type="domain" description="Inhibitor I9" evidence="15">
    <location>
        <begin position="29"/>
        <end position="104"/>
    </location>
</feature>
<dbReference type="InterPro" id="IPR000209">
    <property type="entry name" value="Peptidase_S8/S53_dom"/>
</dbReference>
<dbReference type="InterPro" id="IPR003137">
    <property type="entry name" value="PA_domain"/>
</dbReference>
<keyword evidence="8" id="KW-0325">Glycoprotein</keyword>
<dbReference type="PANTHER" id="PTHR10795">
    <property type="entry name" value="PROPROTEIN CONVERTASE SUBTILISIN/KEXIN"/>
    <property type="match status" value="1"/>
</dbReference>
<dbReference type="SUPFAM" id="SSF54897">
    <property type="entry name" value="Protease propeptides/inhibitors"/>
    <property type="match status" value="1"/>
</dbReference>
<evidence type="ECO:0000256" key="9">
    <source>
        <dbReference type="PIRSR" id="PIRSR615500-1"/>
    </source>
</evidence>
<dbReference type="GO" id="GO:0005576">
    <property type="term" value="C:extracellular region"/>
    <property type="evidence" value="ECO:0007669"/>
    <property type="project" value="UniProtKB-SubCell"/>
</dbReference>
<dbReference type="PROSITE" id="PS00138">
    <property type="entry name" value="SUBTILASE_SER"/>
    <property type="match status" value="1"/>
</dbReference>
<evidence type="ECO:0000256" key="3">
    <source>
        <dbReference type="ARBA" id="ARBA00022525"/>
    </source>
</evidence>
<sequence length="763" mass="80085">MKLSHVAVVTLLVCHCLYTVAQEEHNQKTYIVHMDKSFMPTSYDDHTQWYESSLKSASSSADMLYTYNNVIHGFATRLMAEEVESLKGKQGILSVQEEMIYQLHTTRSPEFLGLGKGDALFPESNSGSDVIVGVIDTGAWPESRSYDDTGLGPVPTSWKGECEVGKNFSSSSCNRKLIGARFFSKAYEAARGPIDGKTESKSPRDDDGHGTHTSTTAAGSAVAGASLLGYAEGTARGMVTQARVAAYKACWLGGCFGSDILAAMEAAIQDGVNVLSLSIGGSISDYFRDTVAIGAFAAMANGIFVSCSAGNSGPSSESLSNVAPWITTVGAGTLDRDFPAYVSLANGKNFSGVSLYSGKPLSASLMPLVFAGNVSNSVNGDLCMTDTLIPGKVAGKIVVCDRGMNSRAEKGMAVKNAGGAGMILANTDSFGEELVADAHLIPTAAVGQKAGEAIKKYILSNSNPMATVVSGGTHLGVQPSPVVAAFSSRGPNPVTPEILKPDLIAPGVNILAGWTGKVGPTGLEADSRHVEFNIVSGTSMSCPHISGLAALVKAAHPEWSPAAIKSALMTTAYSTYKNGETIEDVATGMPSTPFDYGAGHVDPVSALDPGLVYDATVDDYLGFLCALDYSSTQIKALTKRDFTCKSGKKYRVEDFNYPSIAVPLQTASGKGGGSSAPTIVQYTRTLTNVGTPATYTVSMTSETQAVKILVKPKSLNFSGKNEKKSYTVTFTASSMPSGIISFARLQWSDGKHIVSSPIAFSWT</sequence>
<dbReference type="Pfam" id="PF05922">
    <property type="entry name" value="Inhibitor_I9"/>
    <property type="match status" value="1"/>
</dbReference>
<evidence type="ECO:0000259" key="16">
    <source>
        <dbReference type="Pfam" id="PF17766"/>
    </source>
</evidence>
<dbReference type="GO" id="GO:0048731">
    <property type="term" value="P:system development"/>
    <property type="evidence" value="ECO:0007669"/>
    <property type="project" value="UniProtKB-ARBA"/>
</dbReference>
<comment type="caution">
    <text evidence="17">The sequence shown here is derived from an EMBL/GenBank/DDBJ whole genome shotgun (WGS) entry which is preliminary data.</text>
</comment>
<evidence type="ECO:0000256" key="5">
    <source>
        <dbReference type="ARBA" id="ARBA00022729"/>
    </source>
</evidence>
<evidence type="ECO:0000259" key="15">
    <source>
        <dbReference type="Pfam" id="PF05922"/>
    </source>
</evidence>
<feature type="domain" description="PA" evidence="14">
    <location>
        <begin position="379"/>
        <end position="454"/>
    </location>
</feature>
<dbReference type="FunFam" id="3.30.70.80:FF:000003">
    <property type="entry name" value="Subtilisin-like protease SBT1.9"/>
    <property type="match status" value="1"/>
</dbReference>
<dbReference type="InterPro" id="IPR034197">
    <property type="entry name" value="Peptidases_S8_3"/>
</dbReference>
<dbReference type="Gene3D" id="3.50.30.30">
    <property type="match status" value="1"/>
</dbReference>
<evidence type="ECO:0000259" key="14">
    <source>
        <dbReference type="Pfam" id="PF02225"/>
    </source>
</evidence>
<keyword evidence="3" id="KW-0964">Secreted</keyword>
<dbReference type="Pfam" id="PF02225">
    <property type="entry name" value="PA"/>
    <property type="match status" value="1"/>
</dbReference>
<comment type="subcellular location">
    <subcellularLocation>
        <location evidence="1">Secreted</location>
    </subcellularLocation>
</comment>
<dbReference type="Gene3D" id="3.40.50.200">
    <property type="entry name" value="Peptidase S8/S53 domain"/>
    <property type="match status" value="1"/>
</dbReference>
<organism evidence="17 18">
    <name type="scientific">Escallonia rubra</name>
    <dbReference type="NCBI Taxonomy" id="112253"/>
    <lineage>
        <taxon>Eukaryota</taxon>
        <taxon>Viridiplantae</taxon>
        <taxon>Streptophyta</taxon>
        <taxon>Embryophyta</taxon>
        <taxon>Tracheophyta</taxon>
        <taxon>Spermatophyta</taxon>
        <taxon>Magnoliopsida</taxon>
        <taxon>eudicotyledons</taxon>
        <taxon>Gunneridae</taxon>
        <taxon>Pentapetalae</taxon>
        <taxon>asterids</taxon>
        <taxon>campanulids</taxon>
        <taxon>Escalloniales</taxon>
        <taxon>Escalloniaceae</taxon>
        <taxon>Escallonia</taxon>
    </lineage>
</organism>
<dbReference type="FunFam" id="3.40.50.200:FF:000006">
    <property type="entry name" value="Subtilisin-like protease SBT1.5"/>
    <property type="match status" value="1"/>
</dbReference>
<protein>
    <recommendedName>
        <fullName evidence="19">Subtilisin-like protease SBT1.7</fullName>
    </recommendedName>
</protein>
<feature type="compositionally biased region" description="Basic and acidic residues" evidence="11">
    <location>
        <begin position="194"/>
        <end position="210"/>
    </location>
</feature>
<dbReference type="AlphaFoldDB" id="A0AA88RMZ8"/>
<dbReference type="GO" id="GO:0004252">
    <property type="term" value="F:serine-type endopeptidase activity"/>
    <property type="evidence" value="ECO:0007669"/>
    <property type="project" value="UniProtKB-UniRule"/>
</dbReference>
<dbReference type="EMBL" id="JAVXUO010001134">
    <property type="protein sequence ID" value="KAK2985640.1"/>
    <property type="molecule type" value="Genomic_DNA"/>
</dbReference>
<dbReference type="InterPro" id="IPR045051">
    <property type="entry name" value="SBT"/>
</dbReference>
<evidence type="ECO:0000256" key="11">
    <source>
        <dbReference type="SAM" id="MobiDB-lite"/>
    </source>
</evidence>
<evidence type="ECO:0008006" key="19">
    <source>
        <dbReference type="Google" id="ProtNLM"/>
    </source>
</evidence>
<keyword evidence="6 10" id="KW-0378">Hydrolase</keyword>
<evidence type="ECO:0000256" key="8">
    <source>
        <dbReference type="ARBA" id="ARBA00023180"/>
    </source>
</evidence>
<dbReference type="Proteomes" id="UP001187471">
    <property type="component" value="Unassembled WGS sequence"/>
</dbReference>
<evidence type="ECO:0000313" key="18">
    <source>
        <dbReference type="Proteomes" id="UP001187471"/>
    </source>
</evidence>
<feature type="domain" description="Peptidase S8/S53" evidence="13">
    <location>
        <begin position="127"/>
        <end position="598"/>
    </location>
</feature>
<feature type="region of interest" description="Disordered" evidence="11">
    <location>
        <begin position="193"/>
        <end position="216"/>
    </location>
</feature>
<dbReference type="Gene3D" id="3.30.70.80">
    <property type="entry name" value="Peptidase S8 propeptide/proteinase inhibitor I9"/>
    <property type="match status" value="1"/>
</dbReference>
<evidence type="ECO:0000256" key="6">
    <source>
        <dbReference type="ARBA" id="ARBA00022801"/>
    </source>
</evidence>
<dbReference type="PROSITE" id="PS51892">
    <property type="entry name" value="SUBTILASE"/>
    <property type="match status" value="1"/>
</dbReference>
<dbReference type="InterPro" id="IPR041469">
    <property type="entry name" value="Subtilisin-like_FN3"/>
</dbReference>
<keyword evidence="18" id="KW-1185">Reference proteome</keyword>
<evidence type="ECO:0000259" key="13">
    <source>
        <dbReference type="Pfam" id="PF00082"/>
    </source>
</evidence>
<feature type="signal peptide" evidence="12">
    <location>
        <begin position="1"/>
        <end position="21"/>
    </location>
</feature>
<feature type="active site" description="Charge relay system" evidence="9 10">
    <location>
        <position position="136"/>
    </location>
</feature>
<dbReference type="InterPro" id="IPR037045">
    <property type="entry name" value="S8pro/Inhibitor_I9_sf"/>
</dbReference>
<dbReference type="Gene3D" id="2.60.40.2310">
    <property type="match status" value="1"/>
</dbReference>
<dbReference type="PRINTS" id="PR00723">
    <property type="entry name" value="SUBTILISIN"/>
</dbReference>
<keyword evidence="7 10" id="KW-0720">Serine protease</keyword>
<proteinExistence type="inferred from homology"/>
<accession>A0AA88RMZ8</accession>
<dbReference type="CDD" id="cd02120">
    <property type="entry name" value="PA_subtilisin_like"/>
    <property type="match status" value="1"/>
</dbReference>
<evidence type="ECO:0000256" key="12">
    <source>
        <dbReference type="SAM" id="SignalP"/>
    </source>
</evidence>
<dbReference type="Pfam" id="PF00082">
    <property type="entry name" value="Peptidase_S8"/>
    <property type="match status" value="1"/>
</dbReference>
<evidence type="ECO:0000256" key="10">
    <source>
        <dbReference type="PROSITE-ProRule" id="PRU01240"/>
    </source>
</evidence>
<keyword evidence="5 12" id="KW-0732">Signal</keyword>
<name>A0AA88RMZ8_9ASTE</name>